<comment type="caution">
    <text evidence="2">The sequence shown here is derived from an EMBL/GenBank/DDBJ whole genome shotgun (WGS) entry which is preliminary data.</text>
</comment>
<evidence type="ECO:0008006" key="4">
    <source>
        <dbReference type="Google" id="ProtNLM"/>
    </source>
</evidence>
<protein>
    <recommendedName>
        <fullName evidence="4">Phytanoyl-CoA dioxygenase</fullName>
    </recommendedName>
</protein>
<comment type="cofactor">
    <cofactor evidence="1">
        <name>Fe cation</name>
        <dbReference type="ChEBI" id="CHEBI:24875"/>
    </cofactor>
</comment>
<dbReference type="PANTHER" id="PTHR20883">
    <property type="entry name" value="PHYTANOYL-COA DIOXYGENASE DOMAIN CONTAINING 1"/>
    <property type="match status" value="1"/>
</dbReference>
<gene>
    <name evidence="2" type="ORF">CTAYLR_007554</name>
</gene>
<dbReference type="EMBL" id="JAQMWT010000677">
    <property type="protein sequence ID" value="KAJ8598323.1"/>
    <property type="molecule type" value="Genomic_DNA"/>
</dbReference>
<dbReference type="SUPFAM" id="SSF51197">
    <property type="entry name" value="Clavaminate synthase-like"/>
    <property type="match status" value="1"/>
</dbReference>
<keyword evidence="3" id="KW-1185">Reference proteome</keyword>
<organism evidence="2 3">
    <name type="scientific">Chrysophaeum taylorii</name>
    <dbReference type="NCBI Taxonomy" id="2483200"/>
    <lineage>
        <taxon>Eukaryota</taxon>
        <taxon>Sar</taxon>
        <taxon>Stramenopiles</taxon>
        <taxon>Ochrophyta</taxon>
        <taxon>Pelagophyceae</taxon>
        <taxon>Pelagomonadales</taxon>
        <taxon>Pelagomonadaceae</taxon>
        <taxon>Chrysophaeum</taxon>
    </lineage>
</organism>
<dbReference type="AlphaFoldDB" id="A0AAD7U586"/>
<sequence length="275" mass="30428">MLLSLIVVALCEALSLESVLEFERRGHVCTRGLLPRSEVEACVENLWSVARADEARAKRHAEAMNVDGTTPFLQIFNPHRHDATALRLAFSPVLAATAADLLGADELRLYQSCVFWKRAGDASTNWHSDLVTSPLDSNHFVTAWLPLVDVPVSRDGGTGLLYAEGSHRDLALCVWYGDDVDASERYDLADHGRLEIGDASWHHGWTLHSAAPNPRDQRDRLAFAVSYVANGARLVDAIGLDRVNDEDAPSYDAWIHDCDPGEQIDHPLLPLVCFR</sequence>
<accession>A0AAD7U586</accession>
<proteinExistence type="predicted"/>
<dbReference type="InterPro" id="IPR008775">
    <property type="entry name" value="Phytyl_CoA_dOase-like"/>
</dbReference>
<evidence type="ECO:0000256" key="1">
    <source>
        <dbReference type="ARBA" id="ARBA00001962"/>
    </source>
</evidence>
<dbReference type="Gene3D" id="2.60.120.620">
    <property type="entry name" value="q2cbj1_9rhob like domain"/>
    <property type="match status" value="1"/>
</dbReference>
<name>A0AAD7U586_9STRA</name>
<dbReference type="Pfam" id="PF05721">
    <property type="entry name" value="PhyH"/>
    <property type="match status" value="1"/>
</dbReference>
<evidence type="ECO:0000313" key="2">
    <source>
        <dbReference type="EMBL" id="KAJ8598323.1"/>
    </source>
</evidence>
<dbReference type="PANTHER" id="PTHR20883:SF49">
    <property type="entry name" value="PHYTANOYL-COA DIOXYGENASE"/>
    <property type="match status" value="1"/>
</dbReference>
<evidence type="ECO:0000313" key="3">
    <source>
        <dbReference type="Proteomes" id="UP001230188"/>
    </source>
</evidence>
<dbReference type="Proteomes" id="UP001230188">
    <property type="component" value="Unassembled WGS sequence"/>
</dbReference>
<reference evidence="2" key="1">
    <citation type="submission" date="2023-01" db="EMBL/GenBank/DDBJ databases">
        <title>Metagenome sequencing of chrysophaentin producing Chrysophaeum taylorii.</title>
        <authorList>
            <person name="Davison J."/>
            <person name="Bewley C."/>
        </authorList>
    </citation>
    <scope>NUCLEOTIDE SEQUENCE</scope>
    <source>
        <strain evidence="2">NIES-1699</strain>
    </source>
</reference>